<evidence type="ECO:0000313" key="2">
    <source>
        <dbReference type="Proteomes" id="UP001054945"/>
    </source>
</evidence>
<name>A0AAV4XGY4_CAEEX</name>
<gene>
    <name evidence="1" type="ORF">CEXT_680311</name>
</gene>
<proteinExistence type="predicted"/>
<dbReference type="AlphaFoldDB" id="A0AAV4XGY4"/>
<keyword evidence="2" id="KW-1185">Reference proteome</keyword>
<organism evidence="1 2">
    <name type="scientific">Caerostris extrusa</name>
    <name type="common">Bark spider</name>
    <name type="synonym">Caerostris bankana</name>
    <dbReference type="NCBI Taxonomy" id="172846"/>
    <lineage>
        <taxon>Eukaryota</taxon>
        <taxon>Metazoa</taxon>
        <taxon>Ecdysozoa</taxon>
        <taxon>Arthropoda</taxon>
        <taxon>Chelicerata</taxon>
        <taxon>Arachnida</taxon>
        <taxon>Araneae</taxon>
        <taxon>Araneomorphae</taxon>
        <taxon>Entelegynae</taxon>
        <taxon>Araneoidea</taxon>
        <taxon>Araneidae</taxon>
        <taxon>Caerostris</taxon>
    </lineage>
</organism>
<comment type="caution">
    <text evidence="1">The sequence shown here is derived from an EMBL/GenBank/DDBJ whole genome shotgun (WGS) entry which is preliminary data.</text>
</comment>
<accession>A0AAV4XGY4</accession>
<dbReference type="EMBL" id="BPLR01017691">
    <property type="protein sequence ID" value="GIY93683.1"/>
    <property type="molecule type" value="Genomic_DNA"/>
</dbReference>
<reference evidence="1 2" key="1">
    <citation type="submission" date="2021-06" db="EMBL/GenBank/DDBJ databases">
        <title>Caerostris extrusa draft genome.</title>
        <authorList>
            <person name="Kono N."/>
            <person name="Arakawa K."/>
        </authorList>
    </citation>
    <scope>NUCLEOTIDE SEQUENCE [LARGE SCALE GENOMIC DNA]</scope>
</reference>
<dbReference type="Proteomes" id="UP001054945">
    <property type="component" value="Unassembled WGS sequence"/>
</dbReference>
<sequence>MSTERQTFCHLDPSQSCVYYCYGTGSECDQYEENSPNGAQCRTYSSTIGIAVIFEKKPQLQEQAENHHSLGPCLELDLTFRTHSRYLSSLRSATEEDPGCHFPICCPALGVSSPVPKGTDLSSIEPTELQP</sequence>
<protein>
    <submittedName>
        <fullName evidence="1">Uncharacterized protein</fullName>
    </submittedName>
</protein>
<evidence type="ECO:0000313" key="1">
    <source>
        <dbReference type="EMBL" id="GIY93683.1"/>
    </source>
</evidence>